<feature type="region of interest" description="Disordered" evidence="2">
    <location>
        <begin position="81"/>
        <end position="194"/>
    </location>
</feature>
<keyword evidence="5" id="KW-1185">Reference proteome</keyword>
<dbReference type="SMART" id="SM00360">
    <property type="entry name" value="RRM"/>
    <property type="match status" value="4"/>
</dbReference>
<feature type="compositionally biased region" description="Acidic residues" evidence="2">
    <location>
        <begin position="104"/>
        <end position="114"/>
    </location>
</feature>
<keyword evidence="1" id="KW-0694">RNA-binding</keyword>
<feature type="compositionally biased region" description="Polar residues" evidence="2">
    <location>
        <begin position="151"/>
        <end position="172"/>
    </location>
</feature>
<proteinExistence type="predicted"/>
<feature type="compositionally biased region" description="Low complexity" evidence="2">
    <location>
        <begin position="460"/>
        <end position="494"/>
    </location>
</feature>
<feature type="compositionally biased region" description="Low complexity" evidence="2">
    <location>
        <begin position="15"/>
        <end position="61"/>
    </location>
</feature>
<evidence type="ECO:0000313" key="5">
    <source>
        <dbReference type="Proteomes" id="UP000444721"/>
    </source>
</evidence>
<feature type="compositionally biased region" description="Low complexity" evidence="2">
    <location>
        <begin position="512"/>
        <end position="550"/>
    </location>
</feature>
<dbReference type="Pfam" id="PF00076">
    <property type="entry name" value="RRM_1"/>
    <property type="match status" value="2"/>
</dbReference>
<dbReference type="VEuPathDB" id="AmoebaDB:NfTy_084260"/>
<feature type="compositionally biased region" description="Polar residues" evidence="2">
    <location>
        <begin position="844"/>
        <end position="859"/>
    </location>
</feature>
<accession>A0A6A5BSR9</accession>
<feature type="compositionally biased region" description="Basic and acidic residues" evidence="2">
    <location>
        <begin position="1"/>
        <end position="10"/>
    </location>
</feature>
<name>A0A6A5BSR9_NAEFO</name>
<evidence type="ECO:0000256" key="1">
    <source>
        <dbReference type="PROSITE-ProRule" id="PRU00176"/>
    </source>
</evidence>
<protein>
    <recommendedName>
        <fullName evidence="3">RRM domain-containing protein</fullName>
    </recommendedName>
</protein>
<dbReference type="SUPFAM" id="SSF54928">
    <property type="entry name" value="RNA-binding domain, RBD"/>
    <property type="match status" value="4"/>
</dbReference>
<feature type="domain" description="RRM" evidence="3">
    <location>
        <begin position="594"/>
        <end position="691"/>
    </location>
</feature>
<feature type="compositionally biased region" description="Low complexity" evidence="2">
    <location>
        <begin position="173"/>
        <end position="194"/>
    </location>
</feature>
<dbReference type="OrthoDB" id="296632at2759"/>
<feature type="compositionally biased region" description="Pro residues" evidence="2">
    <location>
        <begin position="572"/>
        <end position="582"/>
    </location>
</feature>
<dbReference type="GO" id="GO:0003723">
    <property type="term" value="F:RNA binding"/>
    <property type="evidence" value="ECO:0007669"/>
    <property type="project" value="UniProtKB-UniRule"/>
</dbReference>
<evidence type="ECO:0000256" key="2">
    <source>
        <dbReference type="SAM" id="MobiDB-lite"/>
    </source>
</evidence>
<dbReference type="AlphaFoldDB" id="A0A6A5BSR9"/>
<feature type="region of interest" description="Disordered" evidence="2">
    <location>
        <begin position="1"/>
        <end position="61"/>
    </location>
</feature>
<feature type="domain" description="RRM" evidence="3">
    <location>
        <begin position="325"/>
        <end position="411"/>
    </location>
</feature>
<feature type="compositionally biased region" description="Low complexity" evidence="2">
    <location>
        <begin position="559"/>
        <end position="571"/>
    </location>
</feature>
<dbReference type="VEuPathDB" id="AmoebaDB:FDP41_004334"/>
<dbReference type="InterPro" id="IPR000504">
    <property type="entry name" value="RRM_dom"/>
</dbReference>
<gene>
    <name evidence="4" type="ORF">FDP41_004334</name>
</gene>
<comment type="caution">
    <text evidence="4">The sequence shown here is derived from an EMBL/GenBank/DDBJ whole genome shotgun (WGS) entry which is preliminary data.</text>
</comment>
<feature type="domain" description="RRM" evidence="3">
    <location>
        <begin position="206"/>
        <end position="298"/>
    </location>
</feature>
<evidence type="ECO:0000313" key="4">
    <source>
        <dbReference type="EMBL" id="KAF0976435.1"/>
    </source>
</evidence>
<feature type="compositionally biased region" description="Polar residues" evidence="2">
    <location>
        <begin position="894"/>
        <end position="909"/>
    </location>
</feature>
<feature type="region of interest" description="Disordered" evidence="2">
    <location>
        <begin position="844"/>
        <end position="909"/>
    </location>
</feature>
<dbReference type="CDD" id="cd12422">
    <property type="entry name" value="RRM2_PTBP1_hnRNPL_like"/>
    <property type="match status" value="1"/>
</dbReference>
<dbReference type="InterPro" id="IPR012677">
    <property type="entry name" value="Nucleotide-bd_a/b_plait_sf"/>
</dbReference>
<dbReference type="Gene3D" id="3.30.70.330">
    <property type="match status" value="4"/>
</dbReference>
<organism evidence="4 5">
    <name type="scientific">Naegleria fowleri</name>
    <name type="common">Brain eating amoeba</name>
    <dbReference type="NCBI Taxonomy" id="5763"/>
    <lineage>
        <taxon>Eukaryota</taxon>
        <taxon>Discoba</taxon>
        <taxon>Heterolobosea</taxon>
        <taxon>Tetramitia</taxon>
        <taxon>Eutetramitia</taxon>
        <taxon>Vahlkampfiidae</taxon>
        <taxon>Naegleria</taxon>
    </lineage>
</organism>
<reference evidence="4 5" key="1">
    <citation type="journal article" date="2019" name="Sci. Rep.">
        <title>Nanopore sequencing improves the draft genome of the human pathogenic amoeba Naegleria fowleri.</title>
        <authorList>
            <person name="Liechti N."/>
            <person name="Schurch N."/>
            <person name="Bruggmann R."/>
            <person name="Wittwer M."/>
        </authorList>
    </citation>
    <scope>NUCLEOTIDE SEQUENCE [LARGE SCALE GENOMIC DNA]</scope>
    <source>
        <strain evidence="4 5">ATCC 30894</strain>
    </source>
</reference>
<feature type="region of interest" description="Disordered" evidence="2">
    <location>
        <begin position="421"/>
        <end position="494"/>
    </location>
</feature>
<feature type="region of interest" description="Disordered" evidence="2">
    <location>
        <begin position="512"/>
        <end position="582"/>
    </location>
</feature>
<dbReference type="VEuPathDB" id="AmoebaDB:NF0066330"/>
<dbReference type="InterPro" id="IPR035979">
    <property type="entry name" value="RBD_domain_sf"/>
</dbReference>
<dbReference type="RefSeq" id="XP_044561148.1">
    <property type="nucleotide sequence ID" value="XM_044707737.1"/>
</dbReference>
<feature type="compositionally biased region" description="Low complexity" evidence="2">
    <location>
        <begin position="432"/>
        <end position="442"/>
    </location>
</feature>
<dbReference type="PROSITE" id="PS50102">
    <property type="entry name" value="RRM"/>
    <property type="match status" value="3"/>
</dbReference>
<sequence length="909" mass="100362">MLKARMKEKQQQLASSSSSSTPVTTPPIHTSSSTSPNTITTASSSALVGGGVSTNTNTTPSNFGLPISSLMAGDESHHGFSSAMIGSTSGSGVNSLKRSHHELEEDEDDEEDFQSMESASKQPHHSLNEDEDESSSSHSGTNNEGTSSTTIPNAQNQDHTTPVSTGTHNSALSAVPTGSSSTAASTTANGSAMASYNGKPLAPPSKVLLFSNLPVNCQKSEVLEFDLFPNECKFQKVFLFKQPASTANRSNTKKRKREGYLAFVEFESIEKAQLYLSKFEDQKIKIRGKTVYLKFSEKQQLEGSSNASEEDLTVTTTRKNVVNTNNATILHITFTHCDEYRYPMNAHTLYNLFNKFGTIEKINIFIKNELTQALIQFSQPNEATEALREMESVFVHPDLKLYRMNIQFSKKYRDELVIKENNDRNRDYTQPSGTTSGSSTSGKPHDRYNAPSNQSFYATHDQQQQQQHDSSSYHYPESKSASSYHHSSSGQYNSMSYSSSGGYYQPMIPGPNANGSSSSGPLGMMLPPYGSSSSNEYLPPSSGSSSSSYPVLPPHPTAHHGIPQPHHGIPQQFPPSLLPMTPPPSLMPPPAGTCVLIVKNLPSSCTCDHLFVLFGLYGDVIKVSISLSKKDHKTPFMAFVQFKYPHEVANALRFLGAPYFPPYNSFNSGMVPSTQGCTLFGKQLHIEPSLRIFDIVPPRSSKSKETDGSKDVIFKSYENSPLHRFTPRQGTHESFRANYKKVMNICPPSNVLHISNVSGTTTEDKIRREIDKLFIDSSSGGDKKAKSRIVDFKFIDYKKTQTSDHKLKEKKSAIIEMDSTDSATTVLVELHDISIDSHHLNIKFSNRNTSSGSNYSDTYYNYPPPSHHDDYQRSNRRGYRRSGGNNSNKEDKMPQSSNSSESVNTHQDH</sequence>
<dbReference type="OMA" id="ITFTHCD"/>
<feature type="compositionally biased region" description="Polar residues" evidence="2">
    <location>
        <begin position="84"/>
        <end position="96"/>
    </location>
</feature>
<dbReference type="PANTHER" id="PTHR15592">
    <property type="entry name" value="MATRIN 3/NUCLEAR PROTEIN 220-RELATED"/>
    <property type="match status" value="1"/>
</dbReference>
<evidence type="ECO:0000259" key="3">
    <source>
        <dbReference type="PROSITE" id="PS50102"/>
    </source>
</evidence>
<dbReference type="EMBL" id="VFQX01000037">
    <property type="protein sequence ID" value="KAF0976435.1"/>
    <property type="molecule type" value="Genomic_DNA"/>
</dbReference>
<dbReference type="Proteomes" id="UP000444721">
    <property type="component" value="Unassembled WGS sequence"/>
</dbReference>
<feature type="compositionally biased region" description="Low complexity" evidence="2">
    <location>
        <begin position="136"/>
        <end position="150"/>
    </location>
</feature>
<dbReference type="GeneID" id="68111552"/>